<dbReference type="AlphaFoldDB" id="A0A2V2NBM0"/>
<evidence type="ECO:0000313" key="8">
    <source>
        <dbReference type="Proteomes" id="UP000245657"/>
    </source>
</evidence>
<dbReference type="Gene3D" id="3.30.750.24">
    <property type="entry name" value="STAS domain"/>
    <property type="match status" value="1"/>
</dbReference>
<feature type="transmembrane region" description="Helical" evidence="5">
    <location>
        <begin position="20"/>
        <end position="43"/>
    </location>
</feature>
<dbReference type="InterPro" id="IPR002645">
    <property type="entry name" value="STAS_dom"/>
</dbReference>
<organism evidence="7 8">
    <name type="scientific">Methanospirillum lacunae</name>
    <dbReference type="NCBI Taxonomy" id="668570"/>
    <lineage>
        <taxon>Archaea</taxon>
        <taxon>Methanobacteriati</taxon>
        <taxon>Methanobacteriota</taxon>
        <taxon>Stenosarchaea group</taxon>
        <taxon>Methanomicrobia</taxon>
        <taxon>Methanomicrobiales</taxon>
        <taxon>Methanospirillaceae</taxon>
        <taxon>Methanospirillum</taxon>
    </lineage>
</organism>
<evidence type="ECO:0000256" key="1">
    <source>
        <dbReference type="ARBA" id="ARBA00004141"/>
    </source>
</evidence>
<feature type="transmembrane region" description="Helical" evidence="5">
    <location>
        <begin position="388"/>
        <end position="421"/>
    </location>
</feature>
<sequence>MSISEKIRTSFLPLPVLEGIIPVTWSQIPMEIIAGISLAALAIPEVMGYANIAGMPVVTGLYTILIPLVVFAIFGSSRHLVVGADSATAAILSTTLISMAMPGSSEYVNLASMVALLAAGFLFLSRIFRLGFIADFLSRSVLIGFLTGVGIQVALGQIPGMIGVSGGNSSSIIQLINLISAPQLSLNSITLLLSGAVLAIIICGNTFAKRIPWPFLVVIGGIVVSWGLNLSASGVAMIGEISYGFPGIGFPIVPPDQIPTLIGTSAACFVVILTQSAATSRAYAARYGESFDENVDLVGLALSNVAAGLSGTFVVNGSPTKTEMVDSAGGKTQIAQLVTFGVVCVALLFFTRPLSFLPSAVLATIVFVIGIHLIDVRGMKNLYSRRPVEFVVALFTALTVLCVSVGWGIAVAIVLSMIAHLRHSYRPLNFLLIESPNRGWALRSIDSGSQASPGLVVYQFGANLYYANEARFTSEILGIVQTANPPLQWLCLSAVSIQDIDFSGSEAIRQLHGELKNRGIVLVMSSVEDPVMKQLERDRLIDLIGRDHFFEFNRDVVIAYNEHRDS</sequence>
<dbReference type="GO" id="GO:0016020">
    <property type="term" value="C:membrane"/>
    <property type="evidence" value="ECO:0007669"/>
    <property type="project" value="UniProtKB-SubCell"/>
</dbReference>
<proteinExistence type="predicted"/>
<dbReference type="InterPro" id="IPR001902">
    <property type="entry name" value="SLC26A/SulP_fam"/>
</dbReference>
<evidence type="ECO:0000313" key="7">
    <source>
        <dbReference type="EMBL" id="PWR73868.1"/>
    </source>
</evidence>
<dbReference type="Pfam" id="PF01740">
    <property type="entry name" value="STAS"/>
    <property type="match status" value="1"/>
</dbReference>
<feature type="transmembrane region" description="Helical" evidence="5">
    <location>
        <begin position="258"/>
        <end position="278"/>
    </location>
</feature>
<comment type="subcellular location">
    <subcellularLocation>
        <location evidence="1">Membrane</location>
        <topology evidence="1">Multi-pass membrane protein</topology>
    </subcellularLocation>
</comment>
<feature type="transmembrane region" description="Helical" evidence="5">
    <location>
        <begin position="49"/>
        <end position="73"/>
    </location>
</feature>
<dbReference type="PANTHER" id="PTHR11814">
    <property type="entry name" value="SULFATE TRANSPORTER"/>
    <property type="match status" value="1"/>
</dbReference>
<dbReference type="SUPFAM" id="SSF52091">
    <property type="entry name" value="SpoIIaa-like"/>
    <property type="match status" value="1"/>
</dbReference>
<feature type="transmembrane region" description="Helical" evidence="5">
    <location>
        <begin position="140"/>
        <end position="164"/>
    </location>
</feature>
<feature type="transmembrane region" description="Helical" evidence="5">
    <location>
        <begin position="107"/>
        <end position="128"/>
    </location>
</feature>
<feature type="transmembrane region" description="Helical" evidence="5">
    <location>
        <begin position="334"/>
        <end position="350"/>
    </location>
</feature>
<keyword evidence="2 5" id="KW-0812">Transmembrane</keyword>
<keyword evidence="4 5" id="KW-0472">Membrane</keyword>
<evidence type="ECO:0000259" key="6">
    <source>
        <dbReference type="PROSITE" id="PS50801"/>
    </source>
</evidence>
<dbReference type="Proteomes" id="UP000245657">
    <property type="component" value="Unassembled WGS sequence"/>
</dbReference>
<protein>
    <submittedName>
        <fullName evidence="7">Sodium-independent anion transporter</fullName>
    </submittedName>
</protein>
<dbReference type="Pfam" id="PF00916">
    <property type="entry name" value="Sulfate_transp"/>
    <property type="match status" value="1"/>
</dbReference>
<keyword evidence="8" id="KW-1185">Reference proteome</keyword>
<feature type="transmembrane region" description="Helical" evidence="5">
    <location>
        <begin position="80"/>
        <end position="101"/>
    </location>
</feature>
<keyword evidence="3 5" id="KW-1133">Transmembrane helix</keyword>
<dbReference type="PROSITE" id="PS50801">
    <property type="entry name" value="STAS"/>
    <property type="match status" value="1"/>
</dbReference>
<dbReference type="CDD" id="cd07042">
    <property type="entry name" value="STAS_SulP_like_sulfate_transporter"/>
    <property type="match status" value="1"/>
</dbReference>
<name>A0A2V2NBM0_9EURY</name>
<gene>
    <name evidence="7" type="ORF">DK846_01490</name>
</gene>
<evidence type="ECO:0000256" key="4">
    <source>
        <dbReference type="ARBA" id="ARBA00023136"/>
    </source>
</evidence>
<evidence type="ECO:0000256" key="5">
    <source>
        <dbReference type="SAM" id="Phobius"/>
    </source>
</evidence>
<comment type="caution">
    <text evidence="7">The sequence shown here is derived from an EMBL/GenBank/DDBJ whole genome shotgun (WGS) entry which is preliminary data.</text>
</comment>
<dbReference type="OrthoDB" id="71034at2157"/>
<dbReference type="RefSeq" id="WP_109967148.1">
    <property type="nucleotide sequence ID" value="NZ_CP176093.1"/>
</dbReference>
<dbReference type="InterPro" id="IPR011547">
    <property type="entry name" value="SLC26A/SulP_dom"/>
</dbReference>
<feature type="transmembrane region" description="Helical" evidence="5">
    <location>
        <begin position="356"/>
        <end position="376"/>
    </location>
</feature>
<feature type="transmembrane region" description="Helical" evidence="5">
    <location>
        <begin position="215"/>
        <end position="238"/>
    </location>
</feature>
<accession>A0A2V2NBM0</accession>
<dbReference type="GO" id="GO:0055085">
    <property type="term" value="P:transmembrane transport"/>
    <property type="evidence" value="ECO:0007669"/>
    <property type="project" value="InterPro"/>
</dbReference>
<reference evidence="7 8" key="1">
    <citation type="submission" date="2018-05" db="EMBL/GenBank/DDBJ databases">
        <title>Draft genome of Methanospirillum lacunae Ki8-1.</title>
        <authorList>
            <person name="Dueholm M.S."/>
            <person name="Nielsen P.H."/>
            <person name="Bakmann L.F."/>
            <person name="Otzen D.E."/>
        </authorList>
    </citation>
    <scope>NUCLEOTIDE SEQUENCE [LARGE SCALE GENOMIC DNA]</scope>
    <source>
        <strain evidence="7 8">Ki8-1</strain>
    </source>
</reference>
<feature type="domain" description="STAS" evidence="6">
    <location>
        <begin position="445"/>
        <end position="560"/>
    </location>
</feature>
<evidence type="ECO:0000256" key="2">
    <source>
        <dbReference type="ARBA" id="ARBA00022692"/>
    </source>
</evidence>
<dbReference type="EMBL" id="QGMY01000002">
    <property type="protein sequence ID" value="PWR73868.1"/>
    <property type="molecule type" value="Genomic_DNA"/>
</dbReference>
<evidence type="ECO:0000256" key="3">
    <source>
        <dbReference type="ARBA" id="ARBA00022989"/>
    </source>
</evidence>
<dbReference type="GeneID" id="97549201"/>
<feature type="transmembrane region" description="Helical" evidence="5">
    <location>
        <begin position="184"/>
        <end position="203"/>
    </location>
</feature>
<dbReference type="InterPro" id="IPR036513">
    <property type="entry name" value="STAS_dom_sf"/>
</dbReference>